<keyword evidence="6 8" id="KW-1133">Transmembrane helix</keyword>
<comment type="caution">
    <text evidence="9">The sequence shown here is derived from an EMBL/GenBank/DDBJ whole genome shotgun (WGS) entry which is preliminary data.</text>
</comment>
<name>A0A844Z6T6_9SPHN</name>
<dbReference type="AlphaFoldDB" id="A0A844Z6T6"/>
<feature type="transmembrane region" description="Helical" evidence="8">
    <location>
        <begin position="95"/>
        <end position="114"/>
    </location>
</feature>
<comment type="subcellular location">
    <subcellularLocation>
        <location evidence="1">Cell membrane</location>
        <topology evidence="1">Multi-pass membrane protein</topology>
    </subcellularLocation>
</comment>
<dbReference type="Proteomes" id="UP000460290">
    <property type="component" value="Unassembled WGS sequence"/>
</dbReference>
<keyword evidence="7 8" id="KW-0472">Membrane</keyword>
<keyword evidence="4 8" id="KW-0812">Transmembrane</keyword>
<gene>
    <name evidence="9" type="ORF">GRI35_09115</name>
</gene>
<evidence type="ECO:0000256" key="1">
    <source>
        <dbReference type="ARBA" id="ARBA00004651"/>
    </source>
</evidence>
<protein>
    <submittedName>
        <fullName evidence="9">Rod shape-determining protein MreD</fullName>
    </submittedName>
</protein>
<feature type="transmembrane region" description="Helical" evidence="8">
    <location>
        <begin position="121"/>
        <end position="139"/>
    </location>
</feature>
<evidence type="ECO:0000256" key="2">
    <source>
        <dbReference type="ARBA" id="ARBA00007776"/>
    </source>
</evidence>
<keyword evidence="5" id="KW-0133">Cell shape</keyword>
<dbReference type="GO" id="GO:0005886">
    <property type="term" value="C:plasma membrane"/>
    <property type="evidence" value="ECO:0007669"/>
    <property type="project" value="UniProtKB-SubCell"/>
</dbReference>
<dbReference type="InterPro" id="IPR007227">
    <property type="entry name" value="Cell_shape_determining_MreD"/>
</dbReference>
<evidence type="ECO:0000313" key="10">
    <source>
        <dbReference type="Proteomes" id="UP000460290"/>
    </source>
</evidence>
<dbReference type="Pfam" id="PF04093">
    <property type="entry name" value="MreD"/>
    <property type="match status" value="1"/>
</dbReference>
<feature type="transmembrane region" description="Helical" evidence="8">
    <location>
        <begin position="145"/>
        <end position="169"/>
    </location>
</feature>
<dbReference type="GO" id="GO:0008360">
    <property type="term" value="P:regulation of cell shape"/>
    <property type="evidence" value="ECO:0007669"/>
    <property type="project" value="UniProtKB-KW"/>
</dbReference>
<dbReference type="OrthoDB" id="7426601at2"/>
<feature type="transmembrane region" description="Helical" evidence="8">
    <location>
        <begin position="24"/>
        <end position="43"/>
    </location>
</feature>
<evidence type="ECO:0000256" key="5">
    <source>
        <dbReference type="ARBA" id="ARBA00022960"/>
    </source>
</evidence>
<keyword evidence="10" id="KW-1185">Reference proteome</keyword>
<accession>A0A844Z6T6</accession>
<evidence type="ECO:0000256" key="8">
    <source>
        <dbReference type="SAM" id="Phobius"/>
    </source>
</evidence>
<dbReference type="RefSeq" id="WP_160614835.1">
    <property type="nucleotide sequence ID" value="NZ_JAUFQM010000001.1"/>
</dbReference>
<evidence type="ECO:0000256" key="7">
    <source>
        <dbReference type="ARBA" id="ARBA00023136"/>
    </source>
</evidence>
<reference evidence="9 10" key="1">
    <citation type="submission" date="2019-12" db="EMBL/GenBank/DDBJ databases">
        <title>Genomic-based taxomic classification of the family Erythrobacteraceae.</title>
        <authorList>
            <person name="Xu L."/>
        </authorList>
    </citation>
    <scope>NUCLEOTIDE SEQUENCE [LARGE SCALE GENOMIC DNA]</scope>
    <source>
        <strain evidence="9 10">KCTC 42006</strain>
    </source>
</reference>
<comment type="similarity">
    <text evidence="2">Belongs to the MreD family.</text>
</comment>
<proteinExistence type="inferred from homology"/>
<sequence>MDRLNPHARRDEYGSRINRAHSPVLAYTVPTFTILLGSIIANIPIATALPLMPPLGFLMLIGWRVVRPGLFPVWIGFPLGLCDDLFSGQPFGSAILLWSMAMLVIEAVDVRFPWRSFIQDWMAVAVASSSYVVAAAVLSGADLGWAGAFALLPQILLSVLIYPMIARMVARLDRLRLMRVRTIR</sequence>
<evidence type="ECO:0000256" key="3">
    <source>
        <dbReference type="ARBA" id="ARBA00022475"/>
    </source>
</evidence>
<dbReference type="EMBL" id="WTYZ01000001">
    <property type="protein sequence ID" value="MXO83518.1"/>
    <property type="molecule type" value="Genomic_DNA"/>
</dbReference>
<evidence type="ECO:0000256" key="6">
    <source>
        <dbReference type="ARBA" id="ARBA00022989"/>
    </source>
</evidence>
<organism evidence="9 10">
    <name type="scientific">Pontixanthobacter aestiaquae</name>
    <dbReference type="NCBI Taxonomy" id="1509367"/>
    <lineage>
        <taxon>Bacteria</taxon>
        <taxon>Pseudomonadati</taxon>
        <taxon>Pseudomonadota</taxon>
        <taxon>Alphaproteobacteria</taxon>
        <taxon>Sphingomonadales</taxon>
        <taxon>Erythrobacteraceae</taxon>
        <taxon>Pontixanthobacter</taxon>
    </lineage>
</organism>
<evidence type="ECO:0000313" key="9">
    <source>
        <dbReference type="EMBL" id="MXO83518.1"/>
    </source>
</evidence>
<keyword evidence="3" id="KW-1003">Cell membrane</keyword>
<evidence type="ECO:0000256" key="4">
    <source>
        <dbReference type="ARBA" id="ARBA00022692"/>
    </source>
</evidence>